<feature type="compositionally biased region" description="Basic residues" evidence="1">
    <location>
        <begin position="1040"/>
        <end position="1050"/>
    </location>
</feature>
<dbReference type="GO" id="GO:0000723">
    <property type="term" value="P:telomere maintenance"/>
    <property type="evidence" value="ECO:0007669"/>
    <property type="project" value="TreeGrafter"/>
</dbReference>
<feature type="compositionally biased region" description="Basic residues" evidence="1">
    <location>
        <begin position="689"/>
        <end position="698"/>
    </location>
</feature>
<feature type="compositionally biased region" description="Low complexity" evidence="1">
    <location>
        <begin position="699"/>
        <end position="712"/>
    </location>
</feature>
<dbReference type="AlphaFoldDB" id="A0AAN9Y9T6"/>
<dbReference type="PANTHER" id="PTHR22928">
    <property type="entry name" value="TELOMERE-ASSOCIATED PROTEIN RIF1"/>
    <property type="match status" value="1"/>
</dbReference>
<feature type="compositionally biased region" description="Basic and acidic residues" evidence="1">
    <location>
        <begin position="1069"/>
        <end position="1109"/>
    </location>
</feature>
<sequence length="1117" mass="128241">MSGNETVEGIRPEVSKDSADAVFTEPKDSASKSTSLDEMEQVETATTSETAVASAVDEASVSQLTENSRTAQNPDALDFTSLFKSNIMKCSNLHCPFVWQKDLDIFSYQDHELDLLSSTEEMFDDSGFRFRSYIVNLVLSYHNFYKRNIEGCMQHLNELDKMMMQTSKKESRDYLFNTINDALYHVIHSCRIYILQTTEQTEKAEQILSKITSYDAMSNANKAGLWAIRANVYVEYGYEGVKNAISYIRKATNLDPDNAFWHFMKGMFIGRLRRMEGGLRMPENEEFEALRIAVEKREDSAFIAFTGETYMETAKTAKKLLSKNKIDKNSEKQAASYLQDLNEVAAKYFKESIALKPNSSHLLFRCGKGLINLPPPHQDIQMGKDLIKKGLEISPESGYGNHAMAMYVDKIEKNPSLAKEYLSISIEKKNFPAHVDRIRIEFQETKNAKKLWEDLEEMLKLYTEMPRKRKILGEMVCYHLFIVYDLVEACFYMKKLIQLNSTSVDVINKHRSMALPIYDPIPLCDLIFNRINASLKDRNLSELCRTVLTKYIQFIIDENIEPQQISDKIFNKFDEQIATGYKNKQIKSVNEAQKRVRSAHEFGADPCAKEELTYLNFYKNDLKDSKIGKTRSDMMTDVLHKMRQNPLPKRRLDEDLSDGDGRREDKCYREQRNNEKRHSRRPSTESSRSSRKHPRHRSCSSSSSSSQSYSSSSDDRRNSHMLYQSWRESRRRSPSSSSSYSSSSNTSSDSSSNSADRYRKLARSCKDYCHWSSSYERKHSHKKYHCRDQSPKAKSRHPKKNKHDRSFSSNTSFESKTSTSSRSDSTLCQKSRKKVECKKPVNVPTSAEVATNVIHSVEETPKTEVDYAQVILDNLTIEQPKSSRKSSPQPTTAGASKNAPNVVGTENSNQKGDAQAESSQSVKKSNRYRENREDSDGSVKTTTSRTSAASKRSSKRRSRDRSFESVRTNSSRSSKRESKSSTKRRSSRSSSEDRSSERSSSRHPKRSEHRRSNSPDLIRRTDSATNRSDKRLKDQGTKNRDRKHSPKPRRRREDTSESSAESSRSSRRNHSDENTKGDRRSQPKDSKHSKDEQRRRRHKGNDEKDRSSKTESSQSSD</sequence>
<feature type="region of interest" description="Disordered" evidence="1">
    <location>
        <begin position="878"/>
        <end position="1117"/>
    </location>
</feature>
<feature type="compositionally biased region" description="Basic and acidic residues" evidence="1">
    <location>
        <begin position="1010"/>
        <end position="1039"/>
    </location>
</feature>
<reference evidence="2 3" key="1">
    <citation type="submission" date="2024-03" db="EMBL/GenBank/DDBJ databases">
        <title>Adaptation during the transition from Ophiocordyceps entomopathogen to insect associate is accompanied by gene loss and intensified selection.</title>
        <authorList>
            <person name="Ward C.M."/>
            <person name="Onetto C.A."/>
            <person name="Borneman A.R."/>
        </authorList>
    </citation>
    <scope>NUCLEOTIDE SEQUENCE [LARGE SCALE GENOMIC DNA]</scope>
    <source>
        <strain evidence="2">AWRI1</strain>
        <tissue evidence="2">Single Adult Female</tissue>
    </source>
</reference>
<accession>A0AAN9Y9T6</accession>
<feature type="compositionally biased region" description="Low complexity" evidence="1">
    <location>
        <begin position="42"/>
        <end position="51"/>
    </location>
</feature>
<feature type="compositionally biased region" description="Basic and acidic residues" evidence="1">
    <location>
        <begin position="650"/>
        <end position="676"/>
    </location>
</feature>
<feature type="region of interest" description="Disordered" evidence="1">
    <location>
        <begin position="780"/>
        <end position="839"/>
    </location>
</feature>
<organism evidence="2 3">
    <name type="scientific">Parthenolecanium corni</name>
    <dbReference type="NCBI Taxonomy" id="536013"/>
    <lineage>
        <taxon>Eukaryota</taxon>
        <taxon>Metazoa</taxon>
        <taxon>Ecdysozoa</taxon>
        <taxon>Arthropoda</taxon>
        <taxon>Hexapoda</taxon>
        <taxon>Insecta</taxon>
        <taxon>Pterygota</taxon>
        <taxon>Neoptera</taxon>
        <taxon>Paraneoptera</taxon>
        <taxon>Hemiptera</taxon>
        <taxon>Sternorrhyncha</taxon>
        <taxon>Coccoidea</taxon>
        <taxon>Coccidae</taxon>
        <taxon>Parthenolecanium</taxon>
    </lineage>
</organism>
<dbReference type="Gene3D" id="1.25.40.10">
    <property type="entry name" value="Tetratricopeptide repeat domain"/>
    <property type="match status" value="1"/>
</dbReference>
<dbReference type="SUPFAM" id="SSF81901">
    <property type="entry name" value="HCP-like"/>
    <property type="match status" value="1"/>
</dbReference>
<protein>
    <submittedName>
        <fullName evidence="2">Uncharacterized protein</fullName>
    </submittedName>
</protein>
<dbReference type="SUPFAM" id="SSF48452">
    <property type="entry name" value="TPR-like"/>
    <property type="match status" value="1"/>
</dbReference>
<evidence type="ECO:0000313" key="2">
    <source>
        <dbReference type="EMBL" id="KAK7603062.1"/>
    </source>
</evidence>
<dbReference type="EMBL" id="JBBCAQ010000006">
    <property type="protein sequence ID" value="KAK7603062.1"/>
    <property type="molecule type" value="Genomic_DNA"/>
</dbReference>
<evidence type="ECO:0000313" key="3">
    <source>
        <dbReference type="Proteomes" id="UP001367676"/>
    </source>
</evidence>
<keyword evidence="3" id="KW-1185">Reference proteome</keyword>
<feature type="compositionally biased region" description="Basic and acidic residues" evidence="1">
    <location>
        <begin position="927"/>
        <end position="937"/>
    </location>
</feature>
<gene>
    <name evidence="2" type="ORF">V9T40_003061</name>
</gene>
<feature type="region of interest" description="Disordered" evidence="1">
    <location>
        <begin position="641"/>
        <end position="755"/>
    </location>
</feature>
<proteinExistence type="predicted"/>
<dbReference type="InterPro" id="IPR011990">
    <property type="entry name" value="TPR-like_helical_dom_sf"/>
</dbReference>
<feature type="compositionally biased region" description="Polar residues" evidence="1">
    <location>
        <begin position="891"/>
        <end position="923"/>
    </location>
</feature>
<evidence type="ECO:0000256" key="1">
    <source>
        <dbReference type="SAM" id="MobiDB-lite"/>
    </source>
</evidence>
<dbReference type="GO" id="GO:0140445">
    <property type="term" value="C:chromosome, telomeric repeat region"/>
    <property type="evidence" value="ECO:0007669"/>
    <property type="project" value="TreeGrafter"/>
</dbReference>
<dbReference type="GO" id="GO:0005634">
    <property type="term" value="C:nucleus"/>
    <property type="evidence" value="ECO:0007669"/>
    <property type="project" value="TreeGrafter"/>
</dbReference>
<feature type="region of interest" description="Disordered" evidence="1">
    <location>
        <begin position="1"/>
        <end position="51"/>
    </location>
</feature>
<feature type="compositionally biased region" description="Low complexity" evidence="1">
    <location>
        <begin position="734"/>
        <end position="754"/>
    </location>
</feature>
<feature type="compositionally biased region" description="Low complexity" evidence="1">
    <location>
        <begin position="940"/>
        <end position="951"/>
    </location>
</feature>
<comment type="caution">
    <text evidence="2">The sequence shown here is derived from an EMBL/GenBank/DDBJ whole genome shotgun (WGS) entry which is preliminary data.</text>
</comment>
<feature type="compositionally biased region" description="Low complexity" evidence="1">
    <location>
        <begin position="807"/>
        <end position="826"/>
    </location>
</feature>
<name>A0AAN9Y9T6_9HEMI</name>
<feature type="compositionally biased region" description="Basic and acidic residues" evidence="1">
    <location>
        <begin position="8"/>
        <end position="30"/>
    </location>
</feature>
<feature type="compositionally biased region" description="Basic and acidic residues" evidence="1">
    <location>
        <begin position="990"/>
        <end position="1000"/>
    </location>
</feature>
<dbReference type="PANTHER" id="PTHR22928:SF3">
    <property type="entry name" value="TELOMERE-ASSOCIATED PROTEIN RIF1"/>
    <property type="match status" value="1"/>
</dbReference>
<dbReference type="Proteomes" id="UP001367676">
    <property type="component" value="Unassembled WGS sequence"/>
</dbReference>
<feature type="compositionally biased region" description="Basic residues" evidence="1">
    <location>
        <begin position="793"/>
        <end position="803"/>
    </location>
</feature>